<comment type="caution">
    <text evidence="1">The sequence shown here is derived from an EMBL/GenBank/DDBJ whole genome shotgun (WGS) entry which is preliminary data.</text>
</comment>
<name>A0A4R6Z6W2_9GAMM</name>
<accession>A0A4R6Z6W2</accession>
<sequence>MSSGAASSLAPPPAPAAAACFDDVRQVVLIASASRSGSSALAEWLRAQPGLLHLGGELKSILRLVGVASFCGDDCSDVLREIPPALMPAFEREFFRRLGELPPPDAGIRLRQLTDNVLFNLCCQWPDEVFCADQVLAWVTATLGGLGWRRADEFDPVEFLLALLPRIHQQHPGVCPYRYDLPTEKVRQHFPHRPLPVGPLPGRLIEETPFVLPRLWRQPAAEELRRRAVVIKDPSNIYRMGLLRKVFAKAEIRVVHLVRNPAASINGLLDGWEHRNFFSHRTAEPLQIAGYSERHPWATHWWKFDLPPGWQAVRNASVGDVCAFQWATTNRRILAETVASARSTWRIKFEDFIDAGPRGHEARCALLHWLGIAAAARLLERPRPVMVTERPAPYRWRSRENLVMNFVRNAALLLRPEELGYEGKTDAWS</sequence>
<proteinExistence type="predicted"/>
<evidence type="ECO:0000313" key="1">
    <source>
        <dbReference type="EMBL" id="TDR47497.1"/>
    </source>
</evidence>
<dbReference type="AlphaFoldDB" id="A0A4R6Z6W2"/>
<reference evidence="1 2" key="1">
    <citation type="submission" date="2019-03" db="EMBL/GenBank/DDBJ databases">
        <title>Genomic Encyclopedia of Type Strains, Phase IV (KMG-IV): sequencing the most valuable type-strain genomes for metagenomic binning, comparative biology and taxonomic classification.</title>
        <authorList>
            <person name="Goeker M."/>
        </authorList>
    </citation>
    <scope>NUCLEOTIDE SEQUENCE [LARGE SCALE GENOMIC DNA]</scope>
    <source>
        <strain evidence="1 2">DSM 21667</strain>
    </source>
</reference>
<evidence type="ECO:0008006" key="3">
    <source>
        <dbReference type="Google" id="ProtNLM"/>
    </source>
</evidence>
<evidence type="ECO:0000313" key="2">
    <source>
        <dbReference type="Proteomes" id="UP000295293"/>
    </source>
</evidence>
<dbReference type="Proteomes" id="UP000295293">
    <property type="component" value="Unassembled WGS sequence"/>
</dbReference>
<keyword evidence="2" id="KW-1185">Reference proteome</keyword>
<dbReference type="RefSeq" id="WP_133817218.1">
    <property type="nucleotide sequence ID" value="NZ_SNZH01000002.1"/>
</dbReference>
<dbReference type="EMBL" id="SNZH01000002">
    <property type="protein sequence ID" value="TDR47497.1"/>
    <property type="molecule type" value="Genomic_DNA"/>
</dbReference>
<gene>
    <name evidence="1" type="ORF">DFR29_102157</name>
</gene>
<dbReference type="Gene3D" id="3.40.50.300">
    <property type="entry name" value="P-loop containing nucleotide triphosphate hydrolases"/>
    <property type="match status" value="1"/>
</dbReference>
<dbReference type="OrthoDB" id="1441538at2"/>
<dbReference type="InterPro" id="IPR027417">
    <property type="entry name" value="P-loop_NTPase"/>
</dbReference>
<organism evidence="1 2">
    <name type="scientific">Tahibacter aquaticus</name>
    <dbReference type="NCBI Taxonomy" id="520092"/>
    <lineage>
        <taxon>Bacteria</taxon>
        <taxon>Pseudomonadati</taxon>
        <taxon>Pseudomonadota</taxon>
        <taxon>Gammaproteobacteria</taxon>
        <taxon>Lysobacterales</taxon>
        <taxon>Rhodanobacteraceae</taxon>
        <taxon>Tahibacter</taxon>
    </lineage>
</organism>
<dbReference type="SUPFAM" id="SSF52540">
    <property type="entry name" value="P-loop containing nucleoside triphosphate hydrolases"/>
    <property type="match status" value="1"/>
</dbReference>
<protein>
    <recommendedName>
        <fullName evidence="3">Sulfotransferase family protein</fullName>
    </recommendedName>
</protein>